<dbReference type="Pfam" id="PF01370">
    <property type="entry name" value="Epimerase"/>
    <property type="match status" value="1"/>
</dbReference>
<dbReference type="KEGG" id="tpsc:RBB77_08215"/>
<sequence length="319" mass="35416">MKIVIPGGAGQVGHLLARHFHAQGHNVIVFSRTAHPAPWRVVPWDGLTLGPWVAELEQSHICINLAGRSVNCRYTPVNRRAIFDSRILSTKLLGEAISSLHHPPAIWLNASTATIYRHSLDRPMDEATGEYGGNEPGAPETWNFSIDVAKAWESAFFSTHTPHTRKIALRSAMTFSPDQGGVFDVFLSLVRHGLGGTNYPGTQFVSWIHEVDFIRAIEFLIATPAITGPINLASPNPLPNRDFLRILREAWGTPIGLPTTSWMIEIGTYLMRTESELILKSRQVVPGHLLSAGFPFTFPDWPSAAQDLVARWRSHKFPL</sequence>
<feature type="domain" description="DUF1731" evidence="2">
    <location>
        <begin position="261"/>
        <end position="308"/>
    </location>
</feature>
<dbReference type="RefSeq" id="WP_353066389.1">
    <property type="nucleotide sequence ID" value="NZ_CP132942.1"/>
</dbReference>
<protein>
    <submittedName>
        <fullName evidence="3">DUF1731 domain-containing protein</fullName>
    </submittedName>
</protein>
<gene>
    <name evidence="3" type="ORF">RBB77_08215</name>
</gene>
<evidence type="ECO:0000259" key="2">
    <source>
        <dbReference type="Pfam" id="PF08338"/>
    </source>
</evidence>
<dbReference type="InterPro" id="IPR001509">
    <property type="entry name" value="Epimerase_deHydtase"/>
</dbReference>
<dbReference type="InterPro" id="IPR036291">
    <property type="entry name" value="NAD(P)-bd_dom_sf"/>
</dbReference>
<accession>A0AAU7ZVB5</accession>
<reference evidence="3" key="2">
    <citation type="journal article" date="2024" name="Environ. Microbiol.">
        <title>Genome analysis and description of Tunturibacter gen. nov. expands the diversity of Terriglobia in tundra soils.</title>
        <authorList>
            <person name="Messyasz A."/>
            <person name="Mannisto M.K."/>
            <person name="Kerkhof L.J."/>
            <person name="Haggblom M.M."/>
        </authorList>
    </citation>
    <scope>NUCLEOTIDE SEQUENCE</scope>
    <source>
        <strain evidence="3">X5P6</strain>
    </source>
</reference>
<dbReference type="Pfam" id="PF08338">
    <property type="entry name" value="DUF1731"/>
    <property type="match status" value="1"/>
</dbReference>
<reference evidence="3" key="1">
    <citation type="submission" date="2023-08" db="EMBL/GenBank/DDBJ databases">
        <authorList>
            <person name="Messyasz A."/>
            <person name="Mannisto M.K."/>
            <person name="Kerkhof L.J."/>
            <person name="Haggblom M."/>
        </authorList>
    </citation>
    <scope>NUCLEOTIDE SEQUENCE</scope>
    <source>
        <strain evidence="3">X5P6</strain>
    </source>
</reference>
<evidence type="ECO:0000259" key="1">
    <source>
        <dbReference type="Pfam" id="PF01370"/>
    </source>
</evidence>
<dbReference type="PANTHER" id="PTHR11092:SF0">
    <property type="entry name" value="EPIMERASE FAMILY PROTEIN SDR39U1"/>
    <property type="match status" value="1"/>
</dbReference>
<proteinExistence type="predicted"/>
<dbReference type="EMBL" id="CP132942">
    <property type="protein sequence ID" value="XCB34867.1"/>
    <property type="molecule type" value="Genomic_DNA"/>
</dbReference>
<dbReference type="Gene3D" id="3.40.50.720">
    <property type="entry name" value="NAD(P)-binding Rossmann-like Domain"/>
    <property type="match status" value="1"/>
</dbReference>
<name>A0AAU7ZVB5_9BACT</name>
<dbReference type="AlphaFoldDB" id="A0AAU7ZVB5"/>
<dbReference type="SUPFAM" id="SSF51735">
    <property type="entry name" value="NAD(P)-binding Rossmann-fold domains"/>
    <property type="match status" value="1"/>
</dbReference>
<feature type="domain" description="NAD-dependent epimerase/dehydratase" evidence="1">
    <location>
        <begin position="3"/>
        <end position="223"/>
    </location>
</feature>
<organism evidence="3">
    <name type="scientific">Tunturiibacter psychrotolerans</name>
    <dbReference type="NCBI Taxonomy" id="3069686"/>
    <lineage>
        <taxon>Bacteria</taxon>
        <taxon>Pseudomonadati</taxon>
        <taxon>Acidobacteriota</taxon>
        <taxon>Terriglobia</taxon>
        <taxon>Terriglobales</taxon>
        <taxon>Acidobacteriaceae</taxon>
        <taxon>Tunturiibacter</taxon>
    </lineage>
</organism>
<dbReference type="PANTHER" id="PTHR11092">
    <property type="entry name" value="SUGAR NUCLEOTIDE EPIMERASE RELATED"/>
    <property type="match status" value="1"/>
</dbReference>
<evidence type="ECO:0000313" key="3">
    <source>
        <dbReference type="EMBL" id="XCB34867.1"/>
    </source>
</evidence>
<dbReference type="InterPro" id="IPR013549">
    <property type="entry name" value="DUF1731"/>
</dbReference>